<evidence type="ECO:0000256" key="2">
    <source>
        <dbReference type="ARBA" id="ARBA00023002"/>
    </source>
</evidence>
<dbReference type="Pfam" id="PF02525">
    <property type="entry name" value="Flavodoxin_2"/>
    <property type="match status" value="1"/>
</dbReference>
<proteinExistence type="inferred from homology"/>
<sequence length="193" mass="21447">MKRIAIIDAHPDPDPARFGHALVSAYAEAAKKAGHEVREIRLAGKDIPILESRTQWMEHPVPDDVKPGQEAIKWAQHVVILYPLWMGDMPALLKAFIEHAFRPGFALSYEEGKRAPKKLLGGRTARLIVTMGMPALFYRAYFAAHSVRSFKRNILALSGIDPVATSLVGNVDGSPKHRKRWLQKISDHGANGD</sequence>
<dbReference type="EMBL" id="BAAAEM010000002">
    <property type="protein sequence ID" value="GAA0466435.1"/>
    <property type="molecule type" value="Genomic_DNA"/>
</dbReference>
<evidence type="ECO:0000256" key="1">
    <source>
        <dbReference type="ARBA" id="ARBA00006252"/>
    </source>
</evidence>
<comment type="caution">
    <text evidence="4">The sequence shown here is derived from an EMBL/GenBank/DDBJ whole genome shotgun (WGS) entry which is preliminary data.</text>
</comment>
<dbReference type="InterPro" id="IPR029039">
    <property type="entry name" value="Flavoprotein-like_sf"/>
</dbReference>
<gene>
    <name evidence="4" type="ORF">GCM10009096_03880</name>
</gene>
<dbReference type="PANTHER" id="PTHR10204:SF34">
    <property type="entry name" value="NAD(P)H DEHYDROGENASE [QUINONE] 1 ISOFORM 1"/>
    <property type="match status" value="1"/>
</dbReference>
<dbReference type="Gene3D" id="3.40.50.360">
    <property type="match status" value="1"/>
</dbReference>
<name>A0ABN1A380_9SPHN</name>
<dbReference type="Proteomes" id="UP001500713">
    <property type="component" value="Unassembled WGS sequence"/>
</dbReference>
<feature type="domain" description="Flavodoxin-like fold" evidence="3">
    <location>
        <begin position="2"/>
        <end position="180"/>
    </location>
</feature>
<dbReference type="InterPro" id="IPR003680">
    <property type="entry name" value="Flavodoxin_fold"/>
</dbReference>
<dbReference type="InterPro" id="IPR051545">
    <property type="entry name" value="NAD(P)H_dehydrogenase_qn"/>
</dbReference>
<evidence type="ECO:0000313" key="4">
    <source>
        <dbReference type="EMBL" id="GAA0466435.1"/>
    </source>
</evidence>
<dbReference type="SUPFAM" id="SSF52218">
    <property type="entry name" value="Flavoproteins"/>
    <property type="match status" value="1"/>
</dbReference>
<evidence type="ECO:0000313" key="5">
    <source>
        <dbReference type="Proteomes" id="UP001500713"/>
    </source>
</evidence>
<organism evidence="4 5">
    <name type="scientific">Parasphingorhabdus litoris</name>
    <dbReference type="NCBI Taxonomy" id="394733"/>
    <lineage>
        <taxon>Bacteria</taxon>
        <taxon>Pseudomonadati</taxon>
        <taxon>Pseudomonadota</taxon>
        <taxon>Alphaproteobacteria</taxon>
        <taxon>Sphingomonadales</taxon>
        <taxon>Sphingomonadaceae</taxon>
        <taxon>Parasphingorhabdus</taxon>
    </lineage>
</organism>
<accession>A0ABN1A380</accession>
<keyword evidence="5" id="KW-1185">Reference proteome</keyword>
<dbReference type="PANTHER" id="PTHR10204">
    <property type="entry name" value="NAD P H OXIDOREDUCTASE-RELATED"/>
    <property type="match status" value="1"/>
</dbReference>
<protein>
    <submittedName>
        <fullName evidence="4">NAD(P)H-dependent oxidoreductase</fullName>
    </submittedName>
</protein>
<reference evidence="4 5" key="1">
    <citation type="journal article" date="2019" name="Int. J. Syst. Evol. Microbiol.">
        <title>The Global Catalogue of Microorganisms (GCM) 10K type strain sequencing project: providing services to taxonomists for standard genome sequencing and annotation.</title>
        <authorList>
            <consortium name="The Broad Institute Genomics Platform"/>
            <consortium name="The Broad Institute Genome Sequencing Center for Infectious Disease"/>
            <person name="Wu L."/>
            <person name="Ma J."/>
        </authorList>
    </citation>
    <scope>NUCLEOTIDE SEQUENCE [LARGE SCALE GENOMIC DNA]</scope>
    <source>
        <strain evidence="4 5">JCM 14162</strain>
    </source>
</reference>
<evidence type="ECO:0000259" key="3">
    <source>
        <dbReference type="Pfam" id="PF02525"/>
    </source>
</evidence>
<comment type="similarity">
    <text evidence="1">Belongs to the NAD(P)H dehydrogenase (quinone) family.</text>
</comment>
<keyword evidence="2" id="KW-0560">Oxidoreductase</keyword>
<dbReference type="RefSeq" id="WP_229954065.1">
    <property type="nucleotide sequence ID" value="NZ_BAAAEM010000002.1"/>
</dbReference>